<keyword evidence="2" id="KW-1185">Reference proteome</keyword>
<reference evidence="1" key="1">
    <citation type="submission" date="2020-05" db="EMBL/GenBank/DDBJ databases">
        <title>Large-scale comparative analyses of tick genomes elucidate their genetic diversity and vector capacities.</title>
        <authorList>
            <person name="Jia N."/>
            <person name="Wang J."/>
            <person name="Shi W."/>
            <person name="Du L."/>
            <person name="Sun Y."/>
            <person name="Zhan W."/>
            <person name="Jiang J."/>
            <person name="Wang Q."/>
            <person name="Zhang B."/>
            <person name="Ji P."/>
            <person name="Sakyi L.B."/>
            <person name="Cui X."/>
            <person name="Yuan T."/>
            <person name="Jiang B."/>
            <person name="Yang W."/>
            <person name="Lam T.T.-Y."/>
            <person name="Chang Q."/>
            <person name="Ding S."/>
            <person name="Wang X."/>
            <person name="Zhu J."/>
            <person name="Ruan X."/>
            <person name="Zhao L."/>
            <person name="Wei J."/>
            <person name="Que T."/>
            <person name="Du C."/>
            <person name="Cheng J."/>
            <person name="Dai P."/>
            <person name="Han X."/>
            <person name="Huang E."/>
            <person name="Gao Y."/>
            <person name="Liu J."/>
            <person name="Shao H."/>
            <person name="Ye R."/>
            <person name="Li L."/>
            <person name="Wei W."/>
            <person name="Wang X."/>
            <person name="Wang C."/>
            <person name="Yang T."/>
            <person name="Huo Q."/>
            <person name="Li W."/>
            <person name="Guo W."/>
            <person name="Chen H."/>
            <person name="Zhou L."/>
            <person name="Ni X."/>
            <person name="Tian J."/>
            <person name="Zhou Y."/>
            <person name="Sheng Y."/>
            <person name="Liu T."/>
            <person name="Pan Y."/>
            <person name="Xia L."/>
            <person name="Li J."/>
            <person name="Zhao F."/>
            <person name="Cao W."/>
        </authorList>
    </citation>
    <scope>NUCLEOTIDE SEQUENCE</scope>
    <source>
        <strain evidence="1">Hyas-2018</strain>
    </source>
</reference>
<sequence length="107" mass="12174">MRTSESVVTGYTPAYLCFERELLTPSTLFAPLLTPQTCPVSQGPSTHEYREEISKTIQAALDFAQAHQNKMKEVRERQYNQRRQPYEFAVVLHDCHTLSNANKGIAS</sequence>
<evidence type="ECO:0000313" key="1">
    <source>
        <dbReference type="EMBL" id="KAH6941759.1"/>
    </source>
</evidence>
<dbReference type="EMBL" id="CM023491">
    <property type="protein sequence ID" value="KAH6941759.1"/>
    <property type="molecule type" value="Genomic_DNA"/>
</dbReference>
<comment type="caution">
    <text evidence="1">The sequence shown here is derived from an EMBL/GenBank/DDBJ whole genome shotgun (WGS) entry which is preliminary data.</text>
</comment>
<accession>A0ACB7T6H9</accession>
<evidence type="ECO:0000313" key="2">
    <source>
        <dbReference type="Proteomes" id="UP000821845"/>
    </source>
</evidence>
<proteinExistence type="predicted"/>
<organism evidence="1 2">
    <name type="scientific">Hyalomma asiaticum</name>
    <name type="common">Tick</name>
    <dbReference type="NCBI Taxonomy" id="266040"/>
    <lineage>
        <taxon>Eukaryota</taxon>
        <taxon>Metazoa</taxon>
        <taxon>Ecdysozoa</taxon>
        <taxon>Arthropoda</taxon>
        <taxon>Chelicerata</taxon>
        <taxon>Arachnida</taxon>
        <taxon>Acari</taxon>
        <taxon>Parasitiformes</taxon>
        <taxon>Ixodida</taxon>
        <taxon>Ixodoidea</taxon>
        <taxon>Ixodidae</taxon>
        <taxon>Hyalomminae</taxon>
        <taxon>Hyalomma</taxon>
    </lineage>
</organism>
<dbReference type="Proteomes" id="UP000821845">
    <property type="component" value="Chromosome 11"/>
</dbReference>
<protein>
    <submittedName>
        <fullName evidence="1">Uncharacterized protein</fullName>
    </submittedName>
</protein>
<gene>
    <name evidence="1" type="ORF">HPB50_023565</name>
</gene>
<name>A0ACB7T6H9_HYAAI</name>